<reference evidence="3" key="1">
    <citation type="submission" date="2014-09" db="EMBL/GenBank/DDBJ databases">
        <authorList>
            <person name="Sharma Rahul"/>
            <person name="Thines Marco"/>
        </authorList>
    </citation>
    <scope>NUCLEOTIDE SEQUENCE [LARGE SCALE GENOMIC DNA]</scope>
</reference>
<dbReference type="Proteomes" id="UP000054845">
    <property type="component" value="Unassembled WGS sequence"/>
</dbReference>
<dbReference type="OrthoDB" id="10424846at2759"/>
<protein>
    <submittedName>
        <fullName evidence="2">Uncharacterized protein</fullName>
    </submittedName>
</protein>
<evidence type="ECO:0000256" key="1">
    <source>
        <dbReference type="SAM" id="MobiDB-lite"/>
    </source>
</evidence>
<name>A0A0P1BKE0_9BASI</name>
<keyword evidence="3" id="KW-1185">Reference proteome</keyword>
<feature type="compositionally biased region" description="Acidic residues" evidence="1">
    <location>
        <begin position="61"/>
        <end position="70"/>
    </location>
</feature>
<evidence type="ECO:0000313" key="2">
    <source>
        <dbReference type="EMBL" id="CEH16813.1"/>
    </source>
</evidence>
<dbReference type="EMBL" id="CCYA01000391">
    <property type="protein sequence ID" value="CEH16813.1"/>
    <property type="molecule type" value="Genomic_DNA"/>
</dbReference>
<organism evidence="2 3">
    <name type="scientific">Ceraceosorus bombacis</name>
    <dbReference type="NCBI Taxonomy" id="401625"/>
    <lineage>
        <taxon>Eukaryota</taxon>
        <taxon>Fungi</taxon>
        <taxon>Dikarya</taxon>
        <taxon>Basidiomycota</taxon>
        <taxon>Ustilaginomycotina</taxon>
        <taxon>Exobasidiomycetes</taxon>
        <taxon>Ceraceosorales</taxon>
        <taxon>Ceraceosoraceae</taxon>
        <taxon>Ceraceosorus</taxon>
    </lineage>
</organism>
<sequence>MPCEGSSCLPFSDLTNHRAKRAVESNSCQPTVAKKLRTAQSSVAGSLYATSLHTPWGTEGAEPDSEDDNVGIDYPYDVFSESDSEPDERPNYYEQEFLDWASSDDEGKLGYDLYSSDDEAGNDKSTAAAAATVLDHQPVGLQSTMEPQASRRHARKRHAAALAYPSGPKAIEHLSSLEEALVAAQRVANQLRIRSDVKAMVNSKGFLQKFVQSSTAHSKLCCLRIADQSCRVKAIGLQDGRSMVEEDGGRVYKGTFFDEEGEPTHRYTGMTTNFARRYREHVVARLYSPLVHYDAAQEAKHCSYRALAIVSKAQYNNSEYAHLLGCLEFIWTIVLGTWQGDKEYNKIQGEEFPSPGIFGVSSSNCSGAQRVVPTGHKQEAARASALNPLLSPHFAALVDAEYDRLRATSPADLELVKGRMLVAKVAYRGAVATLLRAGRYDLRLCCSGEHNRIQASNLYGLVVPAHLRRILLKKLPELQDSGVAVVKLKLVLPSAQKASPTDFFAGSSLRRAHLFAGIQLQLQLPDLAQPIFRMEMDRAELGQANLKLFWIVRAALGSTFMARRAATNACIGLPVLQAQCKDTRCMELLNGLPVIIQRMKVSGSSRPSDEHFDVRWQFFFAEVSNRGIKLHHRERMAVPKSLLANNPDAKAAVQAGVPVYLRAVQGRCLLGFPGNAPSDRCRVGNISLEFGTVAKGWKAASGELKSGKGGQLLRLLVGCADALGCKDGGDLEAPGDWVRSAQLPIFPCGCAIFQLVSKVFGPKPTLTLKLTSQRSKGAFLYLGNPFCREWGYGLPSGRVNLGAQVEAVVAAQESSEDVQVWLRVAGPPENCGRSSEWIRLSTLAPQFIRKVKEWLKSLP</sequence>
<evidence type="ECO:0000313" key="3">
    <source>
        <dbReference type="Proteomes" id="UP000054845"/>
    </source>
</evidence>
<proteinExistence type="predicted"/>
<feature type="region of interest" description="Disordered" evidence="1">
    <location>
        <begin position="53"/>
        <end position="89"/>
    </location>
</feature>
<accession>A0A0P1BKE0</accession>
<dbReference type="AlphaFoldDB" id="A0A0P1BKE0"/>